<dbReference type="AlphaFoldDB" id="A0A7G9R6H0"/>
<dbReference type="EMBL" id="CP060713">
    <property type="protein sequence ID" value="QNN51195.1"/>
    <property type="molecule type" value="Genomic_DNA"/>
</dbReference>
<proteinExistence type="inferred from homology"/>
<keyword evidence="5" id="KW-0175">Coiled coil</keyword>
<sequence length="480" mass="50345">MRRHTSGPQSPVRRRGRRLAVPVLVVALSLALAAPALADRDKPVMPTRDEVRAAKEQVAARAADVGAIKAQLLMANQRLEAAATTAEQASEAYNGAMWKLEKAKAEVAAAQKRAARARRTVAEQRDAIGALVATSYQQGAELSALNAMMTADGPEGVLDQYAAFQGASTSLQADYERFAATDAIAQVFEKQAQEARAEQARVAHQAELSRDRAARAADAAQQAATSIAAEKERLIAALAQAQNISVDLARKRQTALEEIARQRAAEQARREAAAQARAEARAQAAAAAQAAAEAKAKADAAAAAAAAKAKAKAKADQPKSTRPGGSDPKPQPAPQPAPAPQPTPEPAPAPAPAPAPQPSVDGAQRAIAFAKAQLGEPYQWGATGPSSWDCSGLTMGAWREGGISLPHYSVAQYDAGTPISASELRPGDLVFWSSSSSPSGIHHVALYIGNGQIIHAPRTGRPVAIDDMYYWIPPTHFVRP</sequence>
<feature type="signal peptide" evidence="7">
    <location>
        <begin position="1"/>
        <end position="38"/>
    </location>
</feature>
<accession>A0A7G9R6H0</accession>
<evidence type="ECO:0000256" key="7">
    <source>
        <dbReference type="SAM" id="SignalP"/>
    </source>
</evidence>
<dbReference type="RefSeq" id="WP_187577036.1">
    <property type="nucleotide sequence ID" value="NZ_CP060713.1"/>
</dbReference>
<dbReference type="Pfam" id="PF00877">
    <property type="entry name" value="NLPC_P60"/>
    <property type="match status" value="1"/>
</dbReference>
<feature type="coiled-coil region" evidence="5">
    <location>
        <begin position="256"/>
        <end position="297"/>
    </location>
</feature>
<feature type="compositionally biased region" description="Pro residues" evidence="6">
    <location>
        <begin position="329"/>
        <end position="357"/>
    </location>
</feature>
<feature type="coiled-coil region" evidence="5">
    <location>
        <begin position="69"/>
        <end position="127"/>
    </location>
</feature>
<dbReference type="PROSITE" id="PS51935">
    <property type="entry name" value="NLPC_P60"/>
    <property type="match status" value="1"/>
</dbReference>
<dbReference type="InterPro" id="IPR000064">
    <property type="entry name" value="NLP_P60_dom"/>
</dbReference>
<dbReference type="InterPro" id="IPR051202">
    <property type="entry name" value="Peptidase_C40"/>
</dbReference>
<feature type="chain" id="PRO_5028884782" evidence="7">
    <location>
        <begin position="39"/>
        <end position="480"/>
    </location>
</feature>
<evidence type="ECO:0000256" key="6">
    <source>
        <dbReference type="SAM" id="MobiDB-lite"/>
    </source>
</evidence>
<evidence type="ECO:0000313" key="9">
    <source>
        <dbReference type="EMBL" id="QNN51195.1"/>
    </source>
</evidence>
<protein>
    <submittedName>
        <fullName evidence="9">C40 family peptidase</fullName>
    </submittedName>
</protein>
<dbReference type="GO" id="GO:0008234">
    <property type="term" value="F:cysteine-type peptidase activity"/>
    <property type="evidence" value="ECO:0007669"/>
    <property type="project" value="UniProtKB-KW"/>
</dbReference>
<dbReference type="Proteomes" id="UP000515947">
    <property type="component" value="Chromosome"/>
</dbReference>
<evidence type="ECO:0000259" key="8">
    <source>
        <dbReference type="PROSITE" id="PS51935"/>
    </source>
</evidence>
<dbReference type="SUPFAM" id="SSF54001">
    <property type="entry name" value="Cysteine proteinases"/>
    <property type="match status" value="1"/>
</dbReference>
<dbReference type="InterPro" id="IPR038765">
    <property type="entry name" value="Papain-like_cys_pep_sf"/>
</dbReference>
<keyword evidence="2" id="KW-0645">Protease</keyword>
<evidence type="ECO:0000256" key="4">
    <source>
        <dbReference type="ARBA" id="ARBA00022807"/>
    </source>
</evidence>
<reference evidence="9 10" key="1">
    <citation type="submission" date="2020-08" db="EMBL/GenBank/DDBJ databases">
        <title>Genome sequence of Nocardioides mesophilus KACC 16243T.</title>
        <authorList>
            <person name="Hyun D.-W."/>
            <person name="Bae J.-W."/>
        </authorList>
    </citation>
    <scope>NUCLEOTIDE SEQUENCE [LARGE SCALE GENOMIC DNA]</scope>
    <source>
        <strain evidence="9 10">KACC 16243</strain>
    </source>
</reference>
<name>A0A7G9R6H0_9ACTN</name>
<evidence type="ECO:0000313" key="10">
    <source>
        <dbReference type="Proteomes" id="UP000515947"/>
    </source>
</evidence>
<organism evidence="9 10">
    <name type="scientific">Nocardioides mesophilus</name>
    <dbReference type="NCBI Taxonomy" id="433659"/>
    <lineage>
        <taxon>Bacteria</taxon>
        <taxon>Bacillati</taxon>
        <taxon>Actinomycetota</taxon>
        <taxon>Actinomycetes</taxon>
        <taxon>Propionibacteriales</taxon>
        <taxon>Nocardioidaceae</taxon>
        <taxon>Nocardioides</taxon>
    </lineage>
</organism>
<dbReference type="Gene3D" id="3.90.1720.10">
    <property type="entry name" value="endopeptidase domain like (from Nostoc punctiforme)"/>
    <property type="match status" value="1"/>
</dbReference>
<keyword evidence="3" id="KW-0378">Hydrolase</keyword>
<keyword evidence="4" id="KW-0788">Thiol protease</keyword>
<gene>
    <name evidence="9" type="ORF">H9L09_11090</name>
</gene>
<dbReference type="PANTHER" id="PTHR47053">
    <property type="entry name" value="MUREIN DD-ENDOPEPTIDASE MEPH-RELATED"/>
    <property type="match status" value="1"/>
</dbReference>
<dbReference type="KEGG" id="nmes:H9L09_11090"/>
<evidence type="ECO:0000256" key="2">
    <source>
        <dbReference type="ARBA" id="ARBA00022670"/>
    </source>
</evidence>
<feature type="domain" description="NlpC/P60" evidence="8">
    <location>
        <begin position="360"/>
        <end position="480"/>
    </location>
</feature>
<evidence type="ECO:0000256" key="3">
    <source>
        <dbReference type="ARBA" id="ARBA00022801"/>
    </source>
</evidence>
<comment type="similarity">
    <text evidence="1">Belongs to the peptidase C40 family.</text>
</comment>
<evidence type="ECO:0000256" key="5">
    <source>
        <dbReference type="SAM" id="Coils"/>
    </source>
</evidence>
<dbReference type="PANTHER" id="PTHR47053:SF1">
    <property type="entry name" value="MUREIN DD-ENDOPEPTIDASE MEPH-RELATED"/>
    <property type="match status" value="1"/>
</dbReference>
<evidence type="ECO:0000256" key="1">
    <source>
        <dbReference type="ARBA" id="ARBA00007074"/>
    </source>
</evidence>
<keyword evidence="10" id="KW-1185">Reference proteome</keyword>
<keyword evidence="7" id="KW-0732">Signal</keyword>
<feature type="region of interest" description="Disordered" evidence="6">
    <location>
        <begin position="309"/>
        <end position="360"/>
    </location>
</feature>
<dbReference type="GO" id="GO:0006508">
    <property type="term" value="P:proteolysis"/>
    <property type="evidence" value="ECO:0007669"/>
    <property type="project" value="UniProtKB-KW"/>
</dbReference>